<accession>A0ABQ3UFZ4</accession>
<evidence type="ECO:0000313" key="3">
    <source>
        <dbReference type="Proteomes" id="UP001054854"/>
    </source>
</evidence>
<gene>
    <name evidence="2" type="ORF">TPA0910_85810</name>
</gene>
<evidence type="ECO:0000256" key="1">
    <source>
        <dbReference type="SAM" id="MobiDB-lite"/>
    </source>
</evidence>
<dbReference type="Proteomes" id="UP001054854">
    <property type="component" value="Unassembled WGS sequence"/>
</dbReference>
<reference evidence="2" key="1">
    <citation type="submission" date="2024-05" db="EMBL/GenBank/DDBJ databases">
        <title>Whole genome shotgun sequence of Streptomyces hygroscopicus NBRC 113678.</title>
        <authorList>
            <person name="Komaki H."/>
            <person name="Tamura T."/>
        </authorList>
    </citation>
    <scope>NUCLEOTIDE SEQUENCE</scope>
    <source>
        <strain evidence="2">N11-34</strain>
    </source>
</reference>
<dbReference type="EMBL" id="BNEK01000005">
    <property type="protein sequence ID" value="GHJ34148.1"/>
    <property type="molecule type" value="Genomic_DNA"/>
</dbReference>
<comment type="caution">
    <text evidence="2">The sequence shown here is derived from an EMBL/GenBank/DDBJ whole genome shotgun (WGS) entry which is preliminary data.</text>
</comment>
<keyword evidence="3" id="KW-1185">Reference proteome</keyword>
<protein>
    <submittedName>
        <fullName evidence="2">Uncharacterized protein</fullName>
    </submittedName>
</protein>
<feature type="compositionally biased region" description="Basic and acidic residues" evidence="1">
    <location>
        <begin position="159"/>
        <end position="168"/>
    </location>
</feature>
<evidence type="ECO:0000313" key="2">
    <source>
        <dbReference type="EMBL" id="GHJ34148.1"/>
    </source>
</evidence>
<sequence>MSFSETSQSRRAAFVFRAVLDRPIGSAPPRMCIQCSGPMKLFTGEIAGGGVHHRQGLVLRALREQAEYRRGAEPGRPVVDVRRDKAGCAGHMAGGRAGHRPRRGLEGGTPGTARADQATGPARRGRAPPPPSAWNGPRAPRTWASARAPCATGNGAGRPSRDGVRREIEDLEHRTGESIACACAVADAVAPTS</sequence>
<name>A0ABQ3UFZ4_STRHY</name>
<organism evidence="2 3">
    <name type="scientific">Streptomyces hygroscopicus</name>
    <dbReference type="NCBI Taxonomy" id="1912"/>
    <lineage>
        <taxon>Bacteria</taxon>
        <taxon>Bacillati</taxon>
        <taxon>Actinomycetota</taxon>
        <taxon>Actinomycetes</taxon>
        <taxon>Kitasatosporales</taxon>
        <taxon>Streptomycetaceae</taxon>
        <taxon>Streptomyces</taxon>
        <taxon>Streptomyces violaceusniger group</taxon>
    </lineage>
</organism>
<proteinExistence type="predicted"/>
<feature type="region of interest" description="Disordered" evidence="1">
    <location>
        <begin position="89"/>
        <end position="168"/>
    </location>
</feature>